<proteinExistence type="predicted"/>
<keyword evidence="2" id="KW-1185">Reference proteome</keyword>
<dbReference type="KEGG" id="bcoh:BC6307_23005"/>
<evidence type="ECO:0000313" key="2">
    <source>
        <dbReference type="Proteomes" id="UP000215224"/>
    </source>
</evidence>
<protein>
    <recommendedName>
        <fullName evidence="3">DUF370 domain-containing protein</fullName>
    </recommendedName>
</protein>
<dbReference type="EMBL" id="CP018866">
    <property type="protein sequence ID" value="AST93938.1"/>
    <property type="molecule type" value="Genomic_DNA"/>
</dbReference>
<name>A0A223KXA9_9BACI</name>
<dbReference type="AlphaFoldDB" id="A0A223KXA9"/>
<dbReference type="Proteomes" id="UP000215224">
    <property type="component" value="Chromosome"/>
</dbReference>
<evidence type="ECO:0000313" key="1">
    <source>
        <dbReference type="EMBL" id="AST93938.1"/>
    </source>
</evidence>
<dbReference type="NCBIfam" id="NF046065">
    <property type="entry name" value="MtxRegRemB"/>
    <property type="match status" value="1"/>
</dbReference>
<reference evidence="1 2" key="1">
    <citation type="submission" date="2016-12" db="EMBL/GenBank/DDBJ databases">
        <title>The whole genome sequencing and assembly of Bacillus cohnii DSM 6307T strain.</title>
        <authorList>
            <person name="Lee Y.-J."/>
            <person name="Yi H."/>
            <person name="Bahn Y.-S."/>
            <person name="Kim J.F."/>
            <person name="Lee D.-W."/>
        </authorList>
    </citation>
    <scope>NUCLEOTIDE SEQUENCE [LARGE SCALE GENOMIC DNA]</scope>
    <source>
        <strain evidence="1 2">DSM 6307</strain>
    </source>
</reference>
<dbReference type="Pfam" id="PF04025">
    <property type="entry name" value="RemA-like"/>
    <property type="match status" value="1"/>
</dbReference>
<organism evidence="1 2">
    <name type="scientific">Sutcliffiella cohnii</name>
    <dbReference type="NCBI Taxonomy" id="33932"/>
    <lineage>
        <taxon>Bacteria</taxon>
        <taxon>Bacillati</taxon>
        <taxon>Bacillota</taxon>
        <taxon>Bacilli</taxon>
        <taxon>Bacillales</taxon>
        <taxon>Bacillaceae</taxon>
        <taxon>Sutcliffiella</taxon>
    </lineage>
</organism>
<dbReference type="STRING" id="1314751.GCA_001591425_02853"/>
<dbReference type="InterPro" id="IPR007169">
    <property type="entry name" value="RemA-like"/>
</dbReference>
<dbReference type="RefSeq" id="WP_066417420.1">
    <property type="nucleotide sequence ID" value="NZ_CP018866.1"/>
</dbReference>
<sequence length="88" mass="9970">MYLHIGEEIMVRASEVVAIFDKRLLKTEWKETLTANSLEKIKNISKNNIKSIVVTTEYIYLSPLASTTLKKRLDEPPMSESVSNIGIS</sequence>
<evidence type="ECO:0008006" key="3">
    <source>
        <dbReference type="Google" id="ProtNLM"/>
    </source>
</evidence>
<gene>
    <name evidence="1" type="ORF">BC6307_23005</name>
</gene>
<accession>A0A223KXA9</accession>